<sequence length="100" mass="11762">MIACHLLYTPTCGMRHMACGIWHVACHSHVVRISKKLNKYNNLKRKYAKSIAAASETFHNITKWHRHRRVMRSRARVINLNDLLRPNATELADNHHQQLR</sequence>
<evidence type="ECO:0000313" key="1">
    <source>
        <dbReference type="EMBL" id="CAD7000153.1"/>
    </source>
</evidence>
<keyword evidence="2" id="KW-1185">Reference proteome</keyword>
<dbReference type="Proteomes" id="UP000606786">
    <property type="component" value="Unassembled WGS sequence"/>
</dbReference>
<dbReference type="AlphaFoldDB" id="A0A811UT53"/>
<protein>
    <submittedName>
        <fullName evidence="1">(Mediterranean fruit fly) hypothetical protein</fullName>
    </submittedName>
</protein>
<organism evidence="1 2">
    <name type="scientific">Ceratitis capitata</name>
    <name type="common">Mediterranean fruit fly</name>
    <name type="synonym">Tephritis capitata</name>
    <dbReference type="NCBI Taxonomy" id="7213"/>
    <lineage>
        <taxon>Eukaryota</taxon>
        <taxon>Metazoa</taxon>
        <taxon>Ecdysozoa</taxon>
        <taxon>Arthropoda</taxon>
        <taxon>Hexapoda</taxon>
        <taxon>Insecta</taxon>
        <taxon>Pterygota</taxon>
        <taxon>Neoptera</taxon>
        <taxon>Endopterygota</taxon>
        <taxon>Diptera</taxon>
        <taxon>Brachycera</taxon>
        <taxon>Muscomorpha</taxon>
        <taxon>Tephritoidea</taxon>
        <taxon>Tephritidae</taxon>
        <taxon>Ceratitis</taxon>
        <taxon>Ceratitis</taxon>
    </lineage>
</organism>
<reference evidence="1" key="1">
    <citation type="submission" date="2020-11" db="EMBL/GenBank/DDBJ databases">
        <authorList>
            <person name="Whitehead M."/>
        </authorList>
    </citation>
    <scope>NUCLEOTIDE SEQUENCE</scope>
    <source>
        <strain evidence="1">EGII</strain>
    </source>
</reference>
<dbReference type="EMBL" id="CAJHJT010000012">
    <property type="protein sequence ID" value="CAD7000153.1"/>
    <property type="molecule type" value="Genomic_DNA"/>
</dbReference>
<gene>
    <name evidence="1" type="ORF">CCAP1982_LOCUS8646</name>
</gene>
<proteinExistence type="predicted"/>
<evidence type="ECO:0000313" key="2">
    <source>
        <dbReference type="Proteomes" id="UP000606786"/>
    </source>
</evidence>
<name>A0A811UT53_CERCA</name>
<accession>A0A811UT53</accession>
<comment type="caution">
    <text evidence="1">The sequence shown here is derived from an EMBL/GenBank/DDBJ whole genome shotgun (WGS) entry which is preliminary data.</text>
</comment>